<evidence type="ECO:0000313" key="2">
    <source>
        <dbReference type="Proteomes" id="UP001589834"/>
    </source>
</evidence>
<organism evidence="1 2">
    <name type="scientific">Ottowia pentelensis</name>
    <dbReference type="NCBI Taxonomy" id="511108"/>
    <lineage>
        <taxon>Bacteria</taxon>
        <taxon>Pseudomonadati</taxon>
        <taxon>Pseudomonadota</taxon>
        <taxon>Betaproteobacteria</taxon>
        <taxon>Burkholderiales</taxon>
        <taxon>Comamonadaceae</taxon>
        <taxon>Ottowia</taxon>
    </lineage>
</organism>
<dbReference type="Pfam" id="PF06099">
    <property type="entry name" value="Phenol_hyd_sub"/>
    <property type="match status" value="1"/>
</dbReference>
<sequence length="79" mass="8804">MTPIDLSLELPACDPSRRYVRPLAPRADGLVAFEFSIGWPELAVELLLPRPAFAEFCAANRVQQLDAPSPNQNPQETRE</sequence>
<keyword evidence="2" id="KW-1185">Reference proteome</keyword>
<gene>
    <name evidence="1" type="ORF">ACFFGG_03380</name>
</gene>
<accession>A0ABV6PP36</accession>
<proteinExistence type="predicted"/>
<dbReference type="Proteomes" id="UP001589834">
    <property type="component" value="Unassembled WGS sequence"/>
</dbReference>
<dbReference type="RefSeq" id="WP_377479821.1">
    <property type="nucleotide sequence ID" value="NZ_JBHLTN010000007.1"/>
</dbReference>
<dbReference type="EMBL" id="JBHLTN010000007">
    <property type="protein sequence ID" value="MFC0591591.1"/>
    <property type="molecule type" value="Genomic_DNA"/>
</dbReference>
<name>A0ABV6PP36_9BURK</name>
<evidence type="ECO:0000313" key="1">
    <source>
        <dbReference type="EMBL" id="MFC0591591.1"/>
    </source>
</evidence>
<reference evidence="1 2" key="1">
    <citation type="submission" date="2024-09" db="EMBL/GenBank/DDBJ databases">
        <authorList>
            <person name="Sun Q."/>
            <person name="Mori K."/>
        </authorList>
    </citation>
    <scope>NUCLEOTIDE SEQUENCE [LARGE SCALE GENOMIC DNA]</scope>
    <source>
        <strain evidence="1 2">NCAIM B.02336</strain>
    </source>
</reference>
<comment type="caution">
    <text evidence="1">The sequence shown here is derived from an EMBL/GenBank/DDBJ whole genome shotgun (WGS) entry which is preliminary data.</text>
</comment>
<dbReference type="InterPro" id="IPR010353">
    <property type="entry name" value="DmpK"/>
</dbReference>
<protein>
    <submittedName>
        <fullName evidence="1">Phenol hydroxylase subunit</fullName>
    </submittedName>
</protein>